<dbReference type="CDD" id="cd22152">
    <property type="entry name" value="F-box_AtAFR-like"/>
    <property type="match status" value="1"/>
</dbReference>
<feature type="domain" description="F-box" evidence="1">
    <location>
        <begin position="30"/>
        <end position="69"/>
    </location>
</feature>
<dbReference type="PANTHER" id="PTHR24414">
    <property type="entry name" value="F-BOX/KELCH-REPEAT PROTEIN SKIP4"/>
    <property type="match status" value="1"/>
</dbReference>
<dbReference type="SUPFAM" id="SSF117281">
    <property type="entry name" value="Kelch motif"/>
    <property type="match status" value="1"/>
</dbReference>
<evidence type="ECO:0000259" key="1">
    <source>
        <dbReference type="SMART" id="SM00256"/>
    </source>
</evidence>
<dbReference type="InterPro" id="IPR001810">
    <property type="entry name" value="F-box_dom"/>
</dbReference>
<protein>
    <submittedName>
        <fullName evidence="3">F-box/kelch-repeat protein At2g22030-like</fullName>
    </submittedName>
</protein>
<dbReference type="RefSeq" id="XP_010474407.1">
    <property type="nucleotide sequence ID" value="XM_010476105.1"/>
</dbReference>
<organism evidence="2 3">
    <name type="scientific">Camelina sativa</name>
    <name type="common">False flax</name>
    <name type="synonym">Myagrum sativum</name>
    <dbReference type="NCBI Taxonomy" id="90675"/>
    <lineage>
        <taxon>Eukaryota</taxon>
        <taxon>Viridiplantae</taxon>
        <taxon>Streptophyta</taxon>
        <taxon>Embryophyta</taxon>
        <taxon>Tracheophyta</taxon>
        <taxon>Spermatophyta</taxon>
        <taxon>Magnoliopsida</taxon>
        <taxon>eudicotyledons</taxon>
        <taxon>Gunneridae</taxon>
        <taxon>Pentapetalae</taxon>
        <taxon>rosids</taxon>
        <taxon>malvids</taxon>
        <taxon>Brassicales</taxon>
        <taxon>Brassicaceae</taxon>
        <taxon>Camelineae</taxon>
        <taxon>Camelina</taxon>
    </lineage>
</organism>
<evidence type="ECO:0000313" key="2">
    <source>
        <dbReference type="Proteomes" id="UP000694864"/>
    </source>
</evidence>
<dbReference type="SMART" id="SM00612">
    <property type="entry name" value="Kelch"/>
    <property type="match status" value="2"/>
</dbReference>
<dbReference type="SMART" id="SM00256">
    <property type="entry name" value="FBOX"/>
    <property type="match status" value="1"/>
</dbReference>
<dbReference type="InterPro" id="IPR057499">
    <property type="entry name" value="Kelch_FKB95"/>
</dbReference>
<accession>A0ABM0WPW3</accession>
<dbReference type="Proteomes" id="UP000694864">
    <property type="component" value="Chromosome 16"/>
</dbReference>
<dbReference type="GeneID" id="104753926"/>
<evidence type="ECO:0000313" key="3">
    <source>
        <dbReference type="RefSeq" id="XP_010474407.1"/>
    </source>
</evidence>
<name>A0ABM0WPW3_CAMSA</name>
<dbReference type="PANTHER" id="PTHR24414:SF184">
    <property type="entry name" value="GALACTOSE OXIDASE_KELCH REPEAT SUPERFAMILY PROTEIN"/>
    <property type="match status" value="1"/>
</dbReference>
<dbReference type="InterPro" id="IPR036047">
    <property type="entry name" value="F-box-like_dom_sf"/>
</dbReference>
<dbReference type="InterPro" id="IPR050354">
    <property type="entry name" value="F-box/kelch-repeat_ARATH"/>
</dbReference>
<dbReference type="Pfam" id="PF25210">
    <property type="entry name" value="Kelch_FKB95"/>
    <property type="match status" value="1"/>
</dbReference>
<dbReference type="InterPro" id="IPR015915">
    <property type="entry name" value="Kelch-typ_b-propeller"/>
</dbReference>
<reference evidence="2" key="1">
    <citation type="journal article" date="2014" name="Nat. Commun.">
        <title>The emerging biofuel crop Camelina sativa retains a highly undifferentiated hexaploid genome structure.</title>
        <authorList>
            <person name="Kagale S."/>
            <person name="Koh C."/>
            <person name="Nixon J."/>
            <person name="Bollina V."/>
            <person name="Clarke W.E."/>
            <person name="Tuteja R."/>
            <person name="Spillane C."/>
            <person name="Robinson S.J."/>
            <person name="Links M.G."/>
            <person name="Clarke C."/>
            <person name="Higgins E.E."/>
            <person name="Huebert T."/>
            <person name="Sharpe A.G."/>
            <person name="Parkin I.A."/>
        </authorList>
    </citation>
    <scope>NUCLEOTIDE SEQUENCE [LARGE SCALE GENOMIC DNA]</scope>
    <source>
        <strain evidence="2">cv. DH55</strain>
    </source>
</reference>
<dbReference type="InterPro" id="IPR006652">
    <property type="entry name" value="Kelch_1"/>
</dbReference>
<gene>
    <name evidence="3" type="primary">LOC104753926</name>
</gene>
<dbReference type="Pfam" id="PF00646">
    <property type="entry name" value="F-box"/>
    <property type="match status" value="1"/>
</dbReference>
<proteinExistence type="predicted"/>
<sequence>MRRAGKPVNGNPKPYEIVSSDQSSLSFWSLPYAVVLNCLVRVPRCYYPNLSCVCKRFRSLVRSPEFAHMRSLMAKNYPIFCVCFTEPTSIGRNFHWFTFDTQEKKRSVLKSFPHFPRQMLCCSIVSVGSTIYFIGGSMDHYSPSIRLLDPWSGELCEGPSMNEPRNLQGVTVVDGKLYVTGGCRKDQIQVEVFDPTTQTWEVGPLSPHGKIQYGERLVDPYGKVVTESVAVEGKVYGMSYNKRAHIIYDTKDGRCDTFDLANERAWTRGGVCVINNVIYVYYKEFGLMWYDSIGKEWRVVSDLTLDKSIAMPVGMVDCNGKLAFLWEDLGDIISQPTKKKNIWCTIIVLSRCGSGMRGTVKRSDLVCTVPIYYDTWRCLDVSDLNFKGDGNDITL</sequence>
<dbReference type="Gene3D" id="2.120.10.80">
    <property type="entry name" value="Kelch-type beta propeller"/>
    <property type="match status" value="1"/>
</dbReference>
<dbReference type="SUPFAM" id="SSF81383">
    <property type="entry name" value="F-box domain"/>
    <property type="match status" value="1"/>
</dbReference>
<keyword evidence="2" id="KW-1185">Reference proteome</keyword>
<reference evidence="3" key="2">
    <citation type="submission" date="2025-08" db="UniProtKB">
        <authorList>
            <consortium name="RefSeq"/>
        </authorList>
    </citation>
    <scope>IDENTIFICATION</scope>
    <source>
        <tissue evidence="3">Leaf</tissue>
    </source>
</reference>